<dbReference type="Proteomes" id="UP000253307">
    <property type="component" value="Unassembled WGS sequence"/>
</dbReference>
<dbReference type="SUPFAM" id="SSF53254">
    <property type="entry name" value="Phosphoglycerate mutase-like"/>
    <property type="match status" value="1"/>
</dbReference>
<dbReference type="PANTHER" id="PTHR20935">
    <property type="entry name" value="PHOSPHOGLYCERATE MUTASE-RELATED"/>
    <property type="match status" value="1"/>
</dbReference>
<evidence type="ECO:0000313" key="3">
    <source>
        <dbReference type="Proteomes" id="UP000253307"/>
    </source>
</evidence>
<keyword evidence="1" id="KW-0378">Hydrolase</keyword>
<dbReference type="Gene3D" id="3.40.50.1240">
    <property type="entry name" value="Phosphoglycerate mutase-like"/>
    <property type="match status" value="1"/>
</dbReference>
<proteinExistence type="predicted"/>
<dbReference type="EMBL" id="QOPE01000002">
    <property type="protein sequence ID" value="RCL42648.1"/>
    <property type="molecule type" value="Genomic_DNA"/>
</dbReference>
<dbReference type="GO" id="GO:0016787">
    <property type="term" value="F:hydrolase activity"/>
    <property type="evidence" value="ECO:0007669"/>
    <property type="project" value="UniProtKB-KW"/>
</dbReference>
<dbReference type="SMART" id="SM00855">
    <property type="entry name" value="PGAM"/>
    <property type="match status" value="1"/>
</dbReference>
<evidence type="ECO:0000256" key="1">
    <source>
        <dbReference type="ARBA" id="ARBA00022801"/>
    </source>
</evidence>
<dbReference type="AlphaFoldDB" id="A0A368BZ95"/>
<sequence length="187" mass="21227">MTEVEIILIRHGEAASSWGDDPDPGLSNLGKNQAEAVKENLESFKSQNFQLISSPKKRAIETAQPSSLDWRSEVKIDDAFSEIPASNIKLERRMEWLKSMMNMDITMLPEDVKEWRSRIIEKLINIKSNSIIFSHFMVINVVIGYVKNHPILLNMYPDNGSLTKIKVSNGKISLIEIGNEKNTKINT</sequence>
<protein>
    <submittedName>
        <fullName evidence="2">Histidine phosphatase family protein</fullName>
    </submittedName>
</protein>
<dbReference type="InterPro" id="IPR029033">
    <property type="entry name" value="His_PPase_superfam"/>
</dbReference>
<comment type="caution">
    <text evidence="2">The sequence shown here is derived from an EMBL/GenBank/DDBJ whole genome shotgun (WGS) entry which is preliminary data.</text>
</comment>
<gene>
    <name evidence="2" type="ORF">DBW96_00575</name>
</gene>
<accession>A0A368BZ95</accession>
<dbReference type="CDD" id="cd07067">
    <property type="entry name" value="HP_PGM_like"/>
    <property type="match status" value="1"/>
</dbReference>
<evidence type="ECO:0000313" key="2">
    <source>
        <dbReference type="EMBL" id="RCL42648.1"/>
    </source>
</evidence>
<dbReference type="Pfam" id="PF00300">
    <property type="entry name" value="His_Phos_1"/>
    <property type="match status" value="1"/>
</dbReference>
<dbReference type="InterPro" id="IPR013078">
    <property type="entry name" value="His_Pase_superF_clade-1"/>
</dbReference>
<name>A0A368BZ95_9GAMM</name>
<dbReference type="PANTHER" id="PTHR20935:SF0">
    <property type="entry name" value="SERINE_THREONINE-PROTEIN PHOSPHATASE PGAM5, MITOCHONDRIAL"/>
    <property type="match status" value="1"/>
</dbReference>
<reference evidence="2 3" key="1">
    <citation type="journal article" date="2018" name="Microbiome">
        <title>Fine metagenomic profile of the Mediterranean stratified and mixed water columns revealed by assembly and recruitment.</title>
        <authorList>
            <person name="Haro-Moreno J.M."/>
            <person name="Lopez-Perez M."/>
            <person name="De La Torre J.R."/>
            <person name="Picazo A."/>
            <person name="Camacho A."/>
            <person name="Rodriguez-Valera F."/>
        </authorList>
    </citation>
    <scope>NUCLEOTIDE SEQUENCE [LARGE SCALE GENOMIC DNA]</scope>
    <source>
        <strain evidence="2">MED-G82</strain>
    </source>
</reference>
<organism evidence="2 3">
    <name type="scientific">SAR86 cluster bacterium</name>
    <dbReference type="NCBI Taxonomy" id="2030880"/>
    <lineage>
        <taxon>Bacteria</taxon>
        <taxon>Pseudomonadati</taxon>
        <taxon>Pseudomonadota</taxon>
        <taxon>Gammaproteobacteria</taxon>
        <taxon>SAR86 cluster</taxon>
    </lineage>
</organism>
<dbReference type="InterPro" id="IPR051021">
    <property type="entry name" value="Mito_Ser/Thr_phosphatase"/>
</dbReference>